<dbReference type="PATRIC" id="fig|1263867.3.peg.2584"/>
<keyword evidence="3" id="KW-1185">Reference proteome</keyword>
<dbReference type="Proteomes" id="UP000011529">
    <property type="component" value="Unassembled WGS sequence"/>
</dbReference>
<comment type="caution">
    <text evidence="2">The sequence shown here is derived from an EMBL/GenBank/DDBJ whole genome shotgun (WGS) entry which is preliminary data.</text>
</comment>
<dbReference type="EMBL" id="ANMO01000116">
    <property type="protein sequence ID" value="EMB16792.1"/>
    <property type="molecule type" value="Genomic_DNA"/>
</dbReference>
<organism evidence="2 3">
    <name type="scientific">Rhodopirellula europaea 6C</name>
    <dbReference type="NCBI Taxonomy" id="1263867"/>
    <lineage>
        <taxon>Bacteria</taxon>
        <taxon>Pseudomonadati</taxon>
        <taxon>Planctomycetota</taxon>
        <taxon>Planctomycetia</taxon>
        <taxon>Pirellulales</taxon>
        <taxon>Pirellulaceae</taxon>
        <taxon>Rhodopirellula</taxon>
    </lineage>
</organism>
<reference evidence="2" key="2">
    <citation type="journal article" date="2013" name="Mar. Genomics">
        <title>Expression of sulfatases in Rhodopirellula baltica and the diversity of sulfatases in the genus Rhodopirellula.</title>
        <authorList>
            <person name="Wegner C.E."/>
            <person name="Richter-Heitmann T."/>
            <person name="Klindworth A."/>
            <person name="Klockow C."/>
            <person name="Richter M."/>
            <person name="Achstetter T."/>
            <person name="Glockner F.O."/>
            <person name="Harder J."/>
        </authorList>
    </citation>
    <scope>NUCLEOTIDE SEQUENCE [LARGE SCALE GENOMIC DNA]</scope>
    <source>
        <strain evidence="2">6C</strain>
    </source>
</reference>
<dbReference type="AlphaFoldDB" id="M2AVQ1"/>
<accession>M2AVQ1</accession>
<dbReference type="RefSeq" id="WP_008656731.1">
    <property type="nucleotide sequence ID" value="NZ_ANMO01000116.1"/>
</dbReference>
<gene>
    <name evidence="2" type="ORF">RE6C_02425</name>
</gene>
<evidence type="ECO:0000313" key="2">
    <source>
        <dbReference type="EMBL" id="EMB16792.1"/>
    </source>
</evidence>
<feature type="domain" description="DUF2281" evidence="1">
    <location>
        <begin position="40"/>
        <end position="74"/>
    </location>
</feature>
<evidence type="ECO:0000259" key="1">
    <source>
        <dbReference type="Pfam" id="PF10047"/>
    </source>
</evidence>
<reference evidence="2" key="1">
    <citation type="submission" date="2012-11" db="EMBL/GenBank/DDBJ databases">
        <title>Permanent draft genomes of Rhodopirellula europaea strain SH398 and 6C.</title>
        <authorList>
            <person name="Richter M."/>
            <person name="Richter-Heitmann T."/>
            <person name="Frank C."/>
            <person name="Harder J."/>
            <person name="Glockner F.O."/>
        </authorList>
    </citation>
    <scope>NUCLEOTIDE SEQUENCE</scope>
    <source>
        <strain evidence="2">6C</strain>
    </source>
</reference>
<proteinExistence type="predicted"/>
<dbReference type="InterPro" id="IPR018739">
    <property type="entry name" value="DUF2281"/>
</dbReference>
<evidence type="ECO:0000313" key="3">
    <source>
        <dbReference type="Proteomes" id="UP000011529"/>
    </source>
</evidence>
<sequence length="76" mass="8232">MNELQIDSSNASLVGLLAGLKPGEEVVLLEDGKRVAVLRKEPTQDFSCKAGSAKGKILDMADDFDSPLDDFAEYMQ</sequence>
<dbReference type="Pfam" id="PF10047">
    <property type="entry name" value="DUF2281"/>
    <property type="match status" value="1"/>
</dbReference>
<protein>
    <submittedName>
        <fullName evidence="2">Prevent-host-death family protein</fullName>
    </submittedName>
</protein>
<name>M2AVQ1_9BACT</name>